<comment type="caution">
    <text evidence="3">The sequence shown here is derived from an EMBL/GenBank/DDBJ whole genome shotgun (WGS) entry which is preliminary data.</text>
</comment>
<dbReference type="InterPro" id="IPR003591">
    <property type="entry name" value="Leu-rich_rpt_typical-subtyp"/>
</dbReference>
<dbReference type="Pfam" id="PF12799">
    <property type="entry name" value="LRR_4"/>
    <property type="match status" value="2"/>
</dbReference>
<keyword evidence="2" id="KW-0677">Repeat</keyword>
<dbReference type="InterPro" id="IPR001611">
    <property type="entry name" value="Leu-rich_rpt"/>
</dbReference>
<dbReference type="SMART" id="SM00365">
    <property type="entry name" value="LRR_SD22"/>
    <property type="match status" value="8"/>
</dbReference>
<dbReference type="SMART" id="SM00369">
    <property type="entry name" value="LRR_TYP"/>
    <property type="match status" value="8"/>
</dbReference>
<protein>
    <submittedName>
        <fullName evidence="3">Uncharacterized protein</fullName>
    </submittedName>
</protein>
<organism evidence="3 4">
    <name type="scientific">Lepraria finkii</name>
    <dbReference type="NCBI Taxonomy" id="1340010"/>
    <lineage>
        <taxon>Eukaryota</taxon>
        <taxon>Fungi</taxon>
        <taxon>Dikarya</taxon>
        <taxon>Ascomycota</taxon>
        <taxon>Pezizomycotina</taxon>
        <taxon>Lecanoromycetes</taxon>
        <taxon>OSLEUM clade</taxon>
        <taxon>Lecanoromycetidae</taxon>
        <taxon>Lecanorales</taxon>
        <taxon>Lecanorineae</taxon>
        <taxon>Stereocaulaceae</taxon>
        <taxon>Lepraria</taxon>
    </lineage>
</organism>
<dbReference type="Proteomes" id="UP001590951">
    <property type="component" value="Unassembled WGS sequence"/>
</dbReference>
<dbReference type="InterPro" id="IPR025875">
    <property type="entry name" value="Leu-rich_rpt_4"/>
</dbReference>
<accession>A0ABR4B7S6</accession>
<sequence length="460" mass="52583">MFNEFCGRVEELDVSSNQIGELEGIPHTVRLLNVRGNCLSDLAAWESLQNLQYLDVSSNQLGSLKGFQCLVHLRALKAENNEIESLDGLEGLDGLTSLSLKSNELRTVDFENFDLRRLAHMDLRDNELTKVSNFHRLTALETCDFSCNDLDALDFTISVPLFKLQYLNISNNRLSFIDLAELPNLKSLNLDKNSIASIESLSSLKHLETLSWREQTLISAYGISEIHYQRCHEVRNLYLSGNSLSTFAPPTPFLNLHHLELASTGLQTFASDLGMKCPNLRTLNINYNAIRDLRPLLGIVKLEKLFMAGNRISRLRRTVSVLQHLSKALVEVDMRNNPLTVGFYTPQEPVREERCVALQRHKHTEGDDEDLEASKIEAYLLPPLDKEQDNTSRERLDEDTKVRRRVHELMIVHTCRRLERLDGLGVDRRILKKNSGVWKRLHELGVLKEKSITERDDCNE</sequence>
<name>A0ABR4B7S6_9LECA</name>
<evidence type="ECO:0000256" key="2">
    <source>
        <dbReference type="ARBA" id="ARBA00022737"/>
    </source>
</evidence>
<keyword evidence="4" id="KW-1185">Reference proteome</keyword>
<proteinExistence type="predicted"/>
<dbReference type="PANTHER" id="PTHR47566:SF1">
    <property type="entry name" value="PROTEIN NUD1"/>
    <property type="match status" value="1"/>
</dbReference>
<evidence type="ECO:0000256" key="1">
    <source>
        <dbReference type="ARBA" id="ARBA00022614"/>
    </source>
</evidence>
<reference evidence="3 4" key="1">
    <citation type="submission" date="2024-09" db="EMBL/GenBank/DDBJ databases">
        <title>Rethinking Asexuality: The Enigmatic Case of Functional Sexual Genes in Lepraria (Stereocaulaceae).</title>
        <authorList>
            <person name="Doellman M."/>
            <person name="Sun Y."/>
            <person name="Barcenas-Pena A."/>
            <person name="Lumbsch H.T."/>
            <person name="Grewe F."/>
        </authorList>
    </citation>
    <scope>NUCLEOTIDE SEQUENCE [LARGE SCALE GENOMIC DNA]</scope>
    <source>
        <strain evidence="3 4">Grewe 0041</strain>
    </source>
</reference>
<dbReference type="EMBL" id="JBHFEH010000020">
    <property type="protein sequence ID" value="KAL2053478.1"/>
    <property type="molecule type" value="Genomic_DNA"/>
</dbReference>
<evidence type="ECO:0000313" key="3">
    <source>
        <dbReference type="EMBL" id="KAL2053478.1"/>
    </source>
</evidence>
<dbReference type="PROSITE" id="PS51450">
    <property type="entry name" value="LRR"/>
    <property type="match status" value="5"/>
</dbReference>
<dbReference type="PANTHER" id="PTHR47566">
    <property type="match status" value="1"/>
</dbReference>
<gene>
    <name evidence="3" type="ORF">ABVK25_006129</name>
</gene>
<dbReference type="InterPro" id="IPR052574">
    <property type="entry name" value="CDIRP"/>
</dbReference>
<dbReference type="Pfam" id="PF13516">
    <property type="entry name" value="LRR_6"/>
    <property type="match status" value="1"/>
</dbReference>
<dbReference type="SUPFAM" id="SSF52058">
    <property type="entry name" value="L domain-like"/>
    <property type="match status" value="1"/>
</dbReference>
<dbReference type="InterPro" id="IPR032675">
    <property type="entry name" value="LRR_dom_sf"/>
</dbReference>
<keyword evidence="1" id="KW-0433">Leucine-rich repeat</keyword>
<evidence type="ECO:0000313" key="4">
    <source>
        <dbReference type="Proteomes" id="UP001590951"/>
    </source>
</evidence>
<dbReference type="Gene3D" id="3.80.10.10">
    <property type="entry name" value="Ribonuclease Inhibitor"/>
    <property type="match status" value="3"/>
</dbReference>